<sequence length="132" mass="15108">MVYIPALWLVDYRYNLPVLGPREDLGTRFSRGADLEPSTWILTRDFHIAICKEKKKLVGFSLIEHVILSAGAMLIFSVYFQLTICPEGRNIYMFSSLWPHFSAESRRQGLQASISYTASLNITLSYLIDITQ</sequence>
<comment type="caution">
    <text evidence="2">The sequence shown here is derived from an EMBL/GenBank/DDBJ whole genome shotgun (WGS) entry which is preliminary data.</text>
</comment>
<evidence type="ECO:0000256" key="1">
    <source>
        <dbReference type="SAM" id="Phobius"/>
    </source>
</evidence>
<accession>A0A101MSB7</accession>
<feature type="transmembrane region" description="Helical" evidence="1">
    <location>
        <begin position="57"/>
        <end position="80"/>
    </location>
</feature>
<keyword evidence="1" id="KW-0472">Membrane</keyword>
<protein>
    <submittedName>
        <fullName evidence="2">Uncharacterized protein</fullName>
    </submittedName>
</protein>
<gene>
    <name evidence="2" type="ORF">ACN42_g1293</name>
</gene>
<keyword evidence="1" id="KW-0812">Transmembrane</keyword>
<keyword evidence="1" id="KW-1133">Transmembrane helix</keyword>
<dbReference type="EMBL" id="LLXE01000019">
    <property type="protein sequence ID" value="KUM65789.1"/>
    <property type="molecule type" value="Genomic_DNA"/>
</dbReference>
<evidence type="ECO:0000313" key="2">
    <source>
        <dbReference type="EMBL" id="KUM65789.1"/>
    </source>
</evidence>
<evidence type="ECO:0000313" key="3">
    <source>
        <dbReference type="Proteomes" id="UP000055045"/>
    </source>
</evidence>
<dbReference type="Proteomes" id="UP000055045">
    <property type="component" value="Unassembled WGS sequence"/>
</dbReference>
<dbReference type="AlphaFoldDB" id="A0A101MSB7"/>
<keyword evidence="3" id="KW-1185">Reference proteome</keyword>
<proteinExistence type="predicted"/>
<name>A0A101MSB7_PENFR</name>
<organism evidence="2 3">
    <name type="scientific">Penicillium freii</name>
    <dbReference type="NCBI Taxonomy" id="48697"/>
    <lineage>
        <taxon>Eukaryota</taxon>
        <taxon>Fungi</taxon>
        <taxon>Dikarya</taxon>
        <taxon>Ascomycota</taxon>
        <taxon>Pezizomycotina</taxon>
        <taxon>Eurotiomycetes</taxon>
        <taxon>Eurotiomycetidae</taxon>
        <taxon>Eurotiales</taxon>
        <taxon>Aspergillaceae</taxon>
        <taxon>Penicillium</taxon>
    </lineage>
</organism>
<reference evidence="2 3" key="1">
    <citation type="submission" date="2015-10" db="EMBL/GenBank/DDBJ databases">
        <title>Genome sequencing of Penicillium freii.</title>
        <authorList>
            <person name="Nguyen H.D."/>
            <person name="Visagie C.M."/>
            <person name="Seifert K.A."/>
        </authorList>
    </citation>
    <scope>NUCLEOTIDE SEQUENCE [LARGE SCALE GENOMIC DNA]</scope>
    <source>
        <strain evidence="2 3">DAOM 242723</strain>
    </source>
</reference>